<evidence type="ECO:0000313" key="2">
    <source>
        <dbReference type="EMBL" id="KAL2641616.1"/>
    </source>
</evidence>
<dbReference type="Proteomes" id="UP001605036">
    <property type="component" value="Unassembled WGS sequence"/>
</dbReference>
<reference evidence="2 3" key="1">
    <citation type="submission" date="2024-09" db="EMBL/GenBank/DDBJ databases">
        <title>Chromosome-scale assembly of Riccia fluitans.</title>
        <authorList>
            <person name="Paukszto L."/>
            <person name="Sawicki J."/>
            <person name="Karawczyk K."/>
            <person name="Piernik-Szablinska J."/>
            <person name="Szczecinska M."/>
            <person name="Mazdziarz M."/>
        </authorList>
    </citation>
    <scope>NUCLEOTIDE SEQUENCE [LARGE SCALE GENOMIC DNA]</scope>
    <source>
        <strain evidence="2">Rf_01</strain>
        <tissue evidence="2">Aerial parts of the thallus</tissue>
    </source>
</reference>
<evidence type="ECO:0000313" key="3">
    <source>
        <dbReference type="Proteomes" id="UP001605036"/>
    </source>
</evidence>
<comment type="caution">
    <text evidence="2">The sequence shown here is derived from an EMBL/GenBank/DDBJ whole genome shotgun (WGS) entry which is preliminary data.</text>
</comment>
<name>A0ABD1Z1E9_9MARC</name>
<feature type="compositionally biased region" description="Basic and acidic residues" evidence="1">
    <location>
        <begin position="32"/>
        <end position="42"/>
    </location>
</feature>
<sequence length="71" mass="7909">MEEGNNGVLKEGPQEGTMMQEGGKVQAHHGRYHDAGRVLDHARPRRPCPTTPRPCPTTPNRARPWPDPETT</sequence>
<dbReference type="EMBL" id="JBHFFA010000002">
    <property type="protein sequence ID" value="KAL2641616.1"/>
    <property type="molecule type" value="Genomic_DNA"/>
</dbReference>
<keyword evidence="3" id="KW-1185">Reference proteome</keyword>
<protein>
    <submittedName>
        <fullName evidence="2">Uncharacterized protein</fullName>
    </submittedName>
</protein>
<gene>
    <name evidence="2" type="ORF">R1flu_009203</name>
</gene>
<organism evidence="2 3">
    <name type="scientific">Riccia fluitans</name>
    <dbReference type="NCBI Taxonomy" id="41844"/>
    <lineage>
        <taxon>Eukaryota</taxon>
        <taxon>Viridiplantae</taxon>
        <taxon>Streptophyta</taxon>
        <taxon>Embryophyta</taxon>
        <taxon>Marchantiophyta</taxon>
        <taxon>Marchantiopsida</taxon>
        <taxon>Marchantiidae</taxon>
        <taxon>Marchantiales</taxon>
        <taxon>Ricciaceae</taxon>
        <taxon>Riccia</taxon>
    </lineage>
</organism>
<dbReference type="AlphaFoldDB" id="A0ABD1Z1E9"/>
<proteinExistence type="predicted"/>
<accession>A0ABD1Z1E9</accession>
<feature type="compositionally biased region" description="Pro residues" evidence="1">
    <location>
        <begin position="47"/>
        <end position="57"/>
    </location>
</feature>
<evidence type="ECO:0000256" key="1">
    <source>
        <dbReference type="SAM" id="MobiDB-lite"/>
    </source>
</evidence>
<feature type="region of interest" description="Disordered" evidence="1">
    <location>
        <begin position="1"/>
        <end position="71"/>
    </location>
</feature>